<name>A0A7K1UDZ2_9BACT</name>
<proteinExistence type="predicted"/>
<accession>A0A7K1UDZ2</accession>
<gene>
    <name evidence="1" type="ORF">GO493_30410</name>
</gene>
<evidence type="ECO:0000313" key="1">
    <source>
        <dbReference type="EMBL" id="MVT12601.1"/>
    </source>
</evidence>
<dbReference type="RefSeq" id="WP_157310017.1">
    <property type="nucleotide sequence ID" value="NZ_WRXN01000032.1"/>
</dbReference>
<evidence type="ECO:0000313" key="2">
    <source>
        <dbReference type="Proteomes" id="UP000461730"/>
    </source>
</evidence>
<dbReference type="Proteomes" id="UP000461730">
    <property type="component" value="Unassembled WGS sequence"/>
</dbReference>
<organism evidence="1 2">
    <name type="scientific">Chitinophaga tropicalis</name>
    <dbReference type="NCBI Taxonomy" id="2683588"/>
    <lineage>
        <taxon>Bacteria</taxon>
        <taxon>Pseudomonadati</taxon>
        <taxon>Bacteroidota</taxon>
        <taxon>Chitinophagia</taxon>
        <taxon>Chitinophagales</taxon>
        <taxon>Chitinophagaceae</taxon>
        <taxon>Chitinophaga</taxon>
    </lineage>
</organism>
<dbReference type="AlphaFoldDB" id="A0A7K1UDZ2"/>
<comment type="caution">
    <text evidence="1">The sequence shown here is derived from an EMBL/GenBank/DDBJ whole genome shotgun (WGS) entry which is preliminary data.</text>
</comment>
<protein>
    <submittedName>
        <fullName evidence="1">Uncharacterized protein</fullName>
    </submittedName>
</protein>
<sequence>MIKKIEDIFDAVYDGSQSSLDATLVKMKEAGASQMQSTVVLIKKLKLSIAEADHLIINSKAWEENRDNVIRLRNEFGDFLDSSKSEI</sequence>
<reference evidence="1 2" key="1">
    <citation type="submission" date="2019-12" db="EMBL/GenBank/DDBJ databases">
        <title>Chitinophaga sp. strain ysch24 (GDMCC 1.1355), whole genome shotgun sequence.</title>
        <authorList>
            <person name="Zhang X."/>
        </authorList>
    </citation>
    <scope>NUCLEOTIDE SEQUENCE [LARGE SCALE GENOMIC DNA]</scope>
    <source>
        <strain evidence="2">ysch24</strain>
    </source>
</reference>
<dbReference type="EMBL" id="WRXN01000032">
    <property type="protein sequence ID" value="MVT12601.1"/>
    <property type="molecule type" value="Genomic_DNA"/>
</dbReference>
<keyword evidence="2" id="KW-1185">Reference proteome</keyword>